<dbReference type="AlphaFoldDB" id="A0A4Z2I3J6"/>
<keyword evidence="3" id="KW-1185">Reference proteome</keyword>
<evidence type="ECO:0000313" key="2">
    <source>
        <dbReference type="EMBL" id="TNN71842.1"/>
    </source>
</evidence>
<organism evidence="2 3">
    <name type="scientific">Liparis tanakae</name>
    <name type="common">Tanaka's snailfish</name>
    <dbReference type="NCBI Taxonomy" id="230148"/>
    <lineage>
        <taxon>Eukaryota</taxon>
        <taxon>Metazoa</taxon>
        <taxon>Chordata</taxon>
        <taxon>Craniata</taxon>
        <taxon>Vertebrata</taxon>
        <taxon>Euteleostomi</taxon>
        <taxon>Actinopterygii</taxon>
        <taxon>Neopterygii</taxon>
        <taxon>Teleostei</taxon>
        <taxon>Neoteleostei</taxon>
        <taxon>Acanthomorphata</taxon>
        <taxon>Eupercaria</taxon>
        <taxon>Perciformes</taxon>
        <taxon>Cottioidei</taxon>
        <taxon>Cottales</taxon>
        <taxon>Liparidae</taxon>
        <taxon>Liparis</taxon>
    </lineage>
</organism>
<protein>
    <submittedName>
        <fullName evidence="2">Uncharacterized protein</fullName>
    </submittedName>
</protein>
<feature type="region of interest" description="Disordered" evidence="1">
    <location>
        <begin position="1"/>
        <end position="140"/>
    </location>
</feature>
<sequence length="140" mass="14836">MKDRVDPLPLPPPPLWPSWEEHADITHPVSATVSPEEPGRRGSPAPPGAAPDTASDDRDIDHSGSSGCLVGCTRQRETEASGIPSASRSIQEHPGASRNIQEHPRLADRDGRGICTNTSRGNEGPALAVGSNIRMHEASQ</sequence>
<evidence type="ECO:0000313" key="3">
    <source>
        <dbReference type="Proteomes" id="UP000314294"/>
    </source>
</evidence>
<dbReference type="EMBL" id="SRLO01000144">
    <property type="protein sequence ID" value="TNN71842.1"/>
    <property type="molecule type" value="Genomic_DNA"/>
</dbReference>
<feature type="compositionally biased region" description="Basic and acidic residues" evidence="1">
    <location>
        <begin position="100"/>
        <end position="112"/>
    </location>
</feature>
<dbReference type="Proteomes" id="UP000314294">
    <property type="component" value="Unassembled WGS sequence"/>
</dbReference>
<evidence type="ECO:0000256" key="1">
    <source>
        <dbReference type="SAM" id="MobiDB-lite"/>
    </source>
</evidence>
<proteinExistence type="predicted"/>
<name>A0A4Z2I3J6_9TELE</name>
<reference evidence="2 3" key="1">
    <citation type="submission" date="2019-03" db="EMBL/GenBank/DDBJ databases">
        <title>First draft genome of Liparis tanakae, snailfish: a comprehensive survey of snailfish specific genes.</title>
        <authorList>
            <person name="Kim W."/>
            <person name="Song I."/>
            <person name="Jeong J.-H."/>
            <person name="Kim D."/>
            <person name="Kim S."/>
            <person name="Ryu S."/>
            <person name="Song J.Y."/>
            <person name="Lee S.K."/>
        </authorList>
    </citation>
    <scope>NUCLEOTIDE SEQUENCE [LARGE SCALE GENOMIC DNA]</scope>
    <source>
        <tissue evidence="2">Muscle</tissue>
    </source>
</reference>
<gene>
    <name evidence="2" type="ORF">EYF80_017849</name>
</gene>
<accession>A0A4Z2I3J6</accession>
<comment type="caution">
    <text evidence="2">The sequence shown here is derived from an EMBL/GenBank/DDBJ whole genome shotgun (WGS) entry which is preliminary data.</text>
</comment>